<gene>
    <name evidence="1" type="ORF">E2C01_045576</name>
</gene>
<evidence type="ECO:0000313" key="2">
    <source>
        <dbReference type="Proteomes" id="UP000324222"/>
    </source>
</evidence>
<reference evidence="1 2" key="1">
    <citation type="submission" date="2019-05" db="EMBL/GenBank/DDBJ databases">
        <title>Another draft genome of Portunus trituberculatus and its Hox gene families provides insights of decapod evolution.</title>
        <authorList>
            <person name="Jeong J.-H."/>
            <person name="Song I."/>
            <person name="Kim S."/>
            <person name="Choi T."/>
            <person name="Kim D."/>
            <person name="Ryu S."/>
            <person name="Kim W."/>
        </authorList>
    </citation>
    <scope>NUCLEOTIDE SEQUENCE [LARGE SCALE GENOMIC DNA]</scope>
    <source>
        <tissue evidence="1">Muscle</tissue>
    </source>
</reference>
<evidence type="ECO:0000313" key="1">
    <source>
        <dbReference type="EMBL" id="MPC51724.1"/>
    </source>
</evidence>
<dbReference type="EMBL" id="VSRR010010369">
    <property type="protein sequence ID" value="MPC51724.1"/>
    <property type="molecule type" value="Genomic_DNA"/>
</dbReference>
<dbReference type="AlphaFoldDB" id="A0A5B7G5F0"/>
<organism evidence="1 2">
    <name type="scientific">Portunus trituberculatus</name>
    <name type="common">Swimming crab</name>
    <name type="synonym">Neptunus trituberculatus</name>
    <dbReference type="NCBI Taxonomy" id="210409"/>
    <lineage>
        <taxon>Eukaryota</taxon>
        <taxon>Metazoa</taxon>
        <taxon>Ecdysozoa</taxon>
        <taxon>Arthropoda</taxon>
        <taxon>Crustacea</taxon>
        <taxon>Multicrustacea</taxon>
        <taxon>Malacostraca</taxon>
        <taxon>Eumalacostraca</taxon>
        <taxon>Eucarida</taxon>
        <taxon>Decapoda</taxon>
        <taxon>Pleocyemata</taxon>
        <taxon>Brachyura</taxon>
        <taxon>Eubrachyura</taxon>
        <taxon>Portunoidea</taxon>
        <taxon>Portunidae</taxon>
        <taxon>Portuninae</taxon>
        <taxon>Portunus</taxon>
    </lineage>
</organism>
<keyword evidence="2" id="KW-1185">Reference proteome</keyword>
<accession>A0A5B7G5F0</accession>
<dbReference type="Proteomes" id="UP000324222">
    <property type="component" value="Unassembled WGS sequence"/>
</dbReference>
<sequence length="96" mass="10314">MRATVQISYKYWKTQLILKVSNKQKKPLNADISVSVAKDVVNVFDRLVADRARGIFPSTASKEEVNGHSITFAPTPASAAGAITNGVASVVRDALL</sequence>
<comment type="caution">
    <text evidence="1">The sequence shown here is derived from an EMBL/GenBank/DDBJ whole genome shotgun (WGS) entry which is preliminary data.</text>
</comment>
<name>A0A5B7G5F0_PORTR</name>
<proteinExistence type="predicted"/>
<protein>
    <submittedName>
        <fullName evidence="1">Uncharacterized protein</fullName>
    </submittedName>
</protein>